<dbReference type="Proteomes" id="UP001500253">
    <property type="component" value="Unassembled WGS sequence"/>
</dbReference>
<dbReference type="EMBL" id="BAAASD010000003">
    <property type="protein sequence ID" value="GAA2329335.1"/>
    <property type="molecule type" value="Genomic_DNA"/>
</dbReference>
<protein>
    <submittedName>
        <fullName evidence="4">Uncharacterized protein</fullName>
    </submittedName>
</protein>
<proteinExistence type="predicted"/>
<comment type="caution">
    <text evidence="4">The sequence shown here is derived from an EMBL/GenBank/DDBJ whole genome shotgun (WGS) entry which is preliminary data.</text>
</comment>
<accession>A0ABN3FGI2</accession>
<dbReference type="Pfam" id="PF19960">
    <property type="entry name" value="EAD7"/>
    <property type="match status" value="1"/>
</dbReference>
<dbReference type="InterPro" id="IPR045435">
    <property type="entry name" value="EAD7"/>
</dbReference>
<dbReference type="InterPro" id="IPR045430">
    <property type="entry name" value="EAD1"/>
</dbReference>
<sequence>MSDDGGFLDRVPFAAGDPGARELLDALLAAYDQGAEVREFVLAAGLRAAEFSWSAPMAEVWPQVLRRAADQGRLRRLVGVIAQDPNSAAYAVIGRLAAPPAPPAEPDAFPSPAAAPPAEPDAFPSPAAAPPAAPDVSAAPAPVPYRAGDVRRLVAEALDDDELTALCLDHFPAVYGQFAQGMSKSQKTIRLIEYCARRDRLPDLVRRVGEVNPVRHREFTDRLESRDER</sequence>
<name>A0ABN3FGI2_9ACTN</name>
<feature type="region of interest" description="Disordered" evidence="1">
    <location>
        <begin position="101"/>
        <end position="141"/>
    </location>
</feature>
<reference evidence="4 5" key="1">
    <citation type="journal article" date="2019" name="Int. J. Syst. Evol. Microbiol.">
        <title>The Global Catalogue of Microorganisms (GCM) 10K type strain sequencing project: providing services to taxonomists for standard genome sequencing and annotation.</title>
        <authorList>
            <consortium name="The Broad Institute Genomics Platform"/>
            <consortium name="The Broad Institute Genome Sequencing Center for Infectious Disease"/>
            <person name="Wu L."/>
            <person name="Ma J."/>
        </authorList>
    </citation>
    <scope>NUCLEOTIDE SEQUENCE [LARGE SCALE GENOMIC DNA]</scope>
    <source>
        <strain evidence="4 5">JCM 4316</strain>
    </source>
</reference>
<evidence type="ECO:0000313" key="4">
    <source>
        <dbReference type="EMBL" id="GAA2329335.1"/>
    </source>
</evidence>
<dbReference type="RefSeq" id="WP_346173253.1">
    <property type="nucleotide sequence ID" value="NZ_BAAASD010000003.1"/>
</dbReference>
<feature type="domain" description="Effector-associated" evidence="3">
    <location>
        <begin position="150"/>
        <end position="213"/>
    </location>
</feature>
<evidence type="ECO:0000259" key="2">
    <source>
        <dbReference type="Pfam" id="PF19955"/>
    </source>
</evidence>
<evidence type="ECO:0000313" key="5">
    <source>
        <dbReference type="Proteomes" id="UP001500253"/>
    </source>
</evidence>
<evidence type="ECO:0000256" key="1">
    <source>
        <dbReference type="SAM" id="MobiDB-lite"/>
    </source>
</evidence>
<dbReference type="Pfam" id="PF19955">
    <property type="entry name" value="EAD1"/>
    <property type="match status" value="1"/>
</dbReference>
<feature type="domain" description="Effector-associated" evidence="2">
    <location>
        <begin position="19"/>
        <end position="90"/>
    </location>
</feature>
<evidence type="ECO:0000259" key="3">
    <source>
        <dbReference type="Pfam" id="PF19960"/>
    </source>
</evidence>
<keyword evidence="5" id="KW-1185">Reference proteome</keyword>
<organism evidence="4 5">
    <name type="scientific">Streptomyces cuspidosporus</name>
    <dbReference type="NCBI Taxonomy" id="66882"/>
    <lineage>
        <taxon>Bacteria</taxon>
        <taxon>Bacillati</taxon>
        <taxon>Actinomycetota</taxon>
        <taxon>Actinomycetes</taxon>
        <taxon>Kitasatosporales</taxon>
        <taxon>Streptomycetaceae</taxon>
        <taxon>Streptomyces</taxon>
    </lineage>
</organism>
<gene>
    <name evidence="4" type="ORF">GCM10010246_10020</name>
</gene>